<evidence type="ECO:0000313" key="4">
    <source>
        <dbReference type="EMBL" id="MEB4589990.1"/>
    </source>
</evidence>
<feature type="signal peptide" evidence="3">
    <location>
        <begin position="1"/>
        <end position="24"/>
    </location>
</feature>
<accession>A0ABU6CT28</accession>
<keyword evidence="3" id="KW-0732">Signal</keyword>
<comment type="caution">
    <text evidence="4">The sequence shown here is derived from an EMBL/GenBank/DDBJ whole genome shotgun (WGS) entry which is preliminary data.</text>
</comment>
<keyword evidence="2" id="KW-0472">Membrane</keyword>
<dbReference type="Proteomes" id="UP001308005">
    <property type="component" value="Unassembled WGS sequence"/>
</dbReference>
<feature type="region of interest" description="Disordered" evidence="1">
    <location>
        <begin position="241"/>
        <end position="262"/>
    </location>
</feature>
<dbReference type="RefSeq" id="WP_324693216.1">
    <property type="nucleotide sequence ID" value="NZ_JAYMYJ010000029.1"/>
</dbReference>
<reference evidence="5" key="1">
    <citation type="submission" date="2023-07" db="EMBL/GenBank/DDBJ databases">
        <title>The carbon used by Thiothrix.</title>
        <authorList>
            <person name="Chen L."/>
        </authorList>
    </citation>
    <scope>NUCLEOTIDE SEQUENCE [LARGE SCALE GENOMIC DNA]</scope>
</reference>
<keyword evidence="2" id="KW-0812">Transmembrane</keyword>
<feature type="chain" id="PRO_5045254432" evidence="3">
    <location>
        <begin position="25"/>
        <end position="363"/>
    </location>
</feature>
<evidence type="ECO:0000256" key="3">
    <source>
        <dbReference type="SAM" id="SignalP"/>
    </source>
</evidence>
<evidence type="ECO:0000256" key="1">
    <source>
        <dbReference type="SAM" id="MobiDB-lite"/>
    </source>
</evidence>
<reference evidence="4 5" key="2">
    <citation type="submission" date="2024-01" db="EMBL/GenBank/DDBJ databases">
        <authorList>
            <person name="Xie X."/>
        </authorList>
    </citation>
    <scope>NUCLEOTIDE SEQUENCE [LARGE SCALE GENOMIC DNA]</scope>
    <source>
        <strain evidence="4">SCUT-1</strain>
    </source>
</reference>
<proteinExistence type="predicted"/>
<dbReference type="EMBL" id="JAYMYJ010000029">
    <property type="protein sequence ID" value="MEB4589990.1"/>
    <property type="molecule type" value="Genomic_DNA"/>
</dbReference>
<keyword evidence="5" id="KW-1185">Reference proteome</keyword>
<evidence type="ECO:0000256" key="2">
    <source>
        <dbReference type="SAM" id="Phobius"/>
    </source>
</evidence>
<keyword evidence="2" id="KW-1133">Transmembrane helix</keyword>
<feature type="transmembrane region" description="Helical" evidence="2">
    <location>
        <begin position="34"/>
        <end position="55"/>
    </location>
</feature>
<sequence length="363" mass="38755">MSKAIYYPLVAAAAVVAGTGAVKAAPIAIASFGSAGGWLLTAGISATIFAGWHTAFDSGKPVKARDVGLAAAVVFSAASILAINSSSAAIAAKQATEQAEIKNKTIEESNRIALENYQDRMDAEKARIDTENAESRKAWQAREEKRLAMLEQVTEEMRSTSKKKNPSEYAALLEQMTALQVAEPQPAKETAEVFTAPVLAKVESIIESKQATITRWVQSAAYEVVAPVLLLLASFYRPTRSEKSGLTGGNSVQSASENVIPMSDPMSDPAKIKHHTAIDPLKAIIGELIPSDQSNGVTNQAIMAYAHCGERKAKNARDKAVKCGALIKAGEGASTRYVYPKDAPRFQLSESDKVISIEGFKQK</sequence>
<evidence type="ECO:0000313" key="5">
    <source>
        <dbReference type="Proteomes" id="UP001308005"/>
    </source>
</evidence>
<name>A0ABU6CT28_9GAMM</name>
<protein>
    <submittedName>
        <fullName evidence="4">Uncharacterized protein</fullName>
    </submittedName>
</protein>
<feature type="transmembrane region" description="Helical" evidence="2">
    <location>
        <begin position="67"/>
        <end position="92"/>
    </location>
</feature>
<organism evidence="4 5">
    <name type="scientific">Candidatus Thiothrix phosphatis</name>
    <dbReference type="NCBI Taxonomy" id="3112415"/>
    <lineage>
        <taxon>Bacteria</taxon>
        <taxon>Pseudomonadati</taxon>
        <taxon>Pseudomonadota</taxon>
        <taxon>Gammaproteobacteria</taxon>
        <taxon>Thiotrichales</taxon>
        <taxon>Thiotrichaceae</taxon>
        <taxon>Thiothrix</taxon>
    </lineage>
</organism>
<gene>
    <name evidence="4" type="ORF">VSS37_03270</name>
</gene>